<dbReference type="Pfam" id="PF10662">
    <property type="entry name" value="PduV-EutP"/>
    <property type="match status" value="1"/>
</dbReference>
<evidence type="ECO:0000259" key="1">
    <source>
        <dbReference type="PROSITE" id="PS51721"/>
    </source>
</evidence>
<sequence length="368" mass="40504">MESIKCIGCGAELQTEDKNRPGFIPASGLDKEEPICKRCYRLKHYNEVMDIDVDSGEFMTMLNALYETDGLIVKVIDVFDFHGSLIPSFNRIVGDKKVVAVINKIDLLPKSINRGRLVHRAKQMLSEAGITAVDTVVVSAMKNEGIDKLVDKLSGYADGKDIYVVGTTNVGKSTLINRLIENTSGDKEVITTSRFPGTTLDLIDIPLGGGAFIYDTPGVVMDSQMAHYVSSEDLKHITPAKEIKPKGFQLDSGQTLFISNLARVDFVDGERNSFIVYTNHALNIHRTKTENAEAFYEKHFNTLLAPPKLETPYLSASYETFEFDIREDSDISISGLAFIRVGAGAKLSVRVPKGIDVTSRPTIFKGGV</sequence>
<dbReference type="GeneID" id="77844882"/>
<keyword evidence="5" id="KW-1185">Reference proteome</keyword>
<dbReference type="STRING" id="45670.SN16_04885"/>
<dbReference type="Proteomes" id="UP000527860">
    <property type="component" value="Unassembled WGS sequence"/>
</dbReference>
<reference evidence="3" key="2">
    <citation type="submission" date="2020-04" db="EMBL/GenBank/DDBJ databases">
        <authorList>
            <person name="Tanveer F."/>
            <person name="Xie Y."/>
            <person name="Shinwari Z.K."/>
        </authorList>
    </citation>
    <scope>NUCLEOTIDE SEQUENCE</scope>
    <source>
        <strain evidence="3">MOSEL-ME25</strain>
    </source>
</reference>
<evidence type="ECO:0000313" key="4">
    <source>
        <dbReference type="Proteomes" id="UP000031546"/>
    </source>
</evidence>
<dbReference type="GO" id="GO:0005525">
    <property type="term" value="F:GTP binding"/>
    <property type="evidence" value="ECO:0007669"/>
    <property type="project" value="InterPro"/>
</dbReference>
<dbReference type="SUPFAM" id="SSF52540">
    <property type="entry name" value="P-loop containing nucleoside triphosphate hydrolases"/>
    <property type="match status" value="1"/>
</dbReference>
<dbReference type="NCBIfam" id="TIGR03597">
    <property type="entry name" value="GTPase_YqeH"/>
    <property type="match status" value="1"/>
</dbReference>
<dbReference type="GO" id="GO:0005524">
    <property type="term" value="F:ATP binding"/>
    <property type="evidence" value="ECO:0007669"/>
    <property type="project" value="InterPro"/>
</dbReference>
<dbReference type="InterPro" id="IPR048422">
    <property type="entry name" value="NOA1/YqeH-like_C"/>
</dbReference>
<dbReference type="PANTHER" id="PTHR46434">
    <property type="entry name" value="GENETIC INTERACTOR OF PROHIBITINS 3, MITOCHONDRIAL"/>
    <property type="match status" value="1"/>
</dbReference>
<dbReference type="PANTHER" id="PTHR46434:SF1">
    <property type="entry name" value="GENETIC INTERACTOR OF PROHIBITINS 3, MITOCHONDRIAL"/>
    <property type="match status" value="1"/>
</dbReference>
<proteinExistence type="predicted"/>
<feature type="domain" description="CP-type G" evidence="1">
    <location>
        <begin position="55"/>
        <end position="222"/>
    </location>
</feature>
<dbReference type="InterPro" id="IPR027417">
    <property type="entry name" value="P-loop_NTPase"/>
</dbReference>
<dbReference type="Pfam" id="PF21516">
    <property type="entry name" value="YqeH-like_C"/>
    <property type="match status" value="1"/>
</dbReference>
<evidence type="ECO:0000313" key="5">
    <source>
        <dbReference type="Proteomes" id="UP000527860"/>
    </source>
</evidence>
<dbReference type="GO" id="GO:0006576">
    <property type="term" value="P:biogenic amine metabolic process"/>
    <property type="evidence" value="ECO:0007669"/>
    <property type="project" value="InterPro"/>
</dbReference>
<gene>
    <name evidence="3" type="primary">yqeH</name>
    <name evidence="3" type="ORF">F7P68_0006220</name>
    <name evidence="2" type="ORF">SN16_04885</name>
</gene>
<dbReference type="InterPro" id="IPR030378">
    <property type="entry name" value="G_CP_dom"/>
</dbReference>
<dbReference type="InterPro" id="IPR006073">
    <property type="entry name" value="GTP-bd"/>
</dbReference>
<dbReference type="OrthoDB" id="9773841at2"/>
<dbReference type="AlphaFoldDB" id="A0A0C2E6G4"/>
<dbReference type="InterPro" id="IPR019988">
    <property type="entry name" value="GTP-bd_ribosome_bgen_YqeH"/>
</dbReference>
<dbReference type="PROSITE" id="PS51721">
    <property type="entry name" value="G_CP"/>
    <property type="match status" value="1"/>
</dbReference>
<organism evidence="2 4">
    <name type="scientific">Salinicoccus roseus</name>
    <dbReference type="NCBI Taxonomy" id="45670"/>
    <lineage>
        <taxon>Bacteria</taxon>
        <taxon>Bacillati</taxon>
        <taxon>Bacillota</taxon>
        <taxon>Bacilli</taxon>
        <taxon>Bacillales</taxon>
        <taxon>Staphylococcaceae</taxon>
        <taxon>Salinicoccus</taxon>
    </lineage>
</organism>
<dbReference type="Proteomes" id="UP000031546">
    <property type="component" value="Unassembled WGS sequence"/>
</dbReference>
<dbReference type="EMBL" id="JABEVU030000001">
    <property type="protein sequence ID" value="MDB0580118.1"/>
    <property type="molecule type" value="Genomic_DNA"/>
</dbReference>
<dbReference type="InterPro" id="IPR050896">
    <property type="entry name" value="Mito_lipid_metab_GTPase"/>
</dbReference>
<comment type="caution">
    <text evidence="2">The sequence shown here is derived from an EMBL/GenBank/DDBJ whole genome shotgun (WGS) entry which is preliminary data.</text>
</comment>
<evidence type="ECO:0000313" key="3">
    <source>
        <dbReference type="EMBL" id="MDB0580118.1"/>
    </source>
</evidence>
<dbReference type="RefSeq" id="WP_040105504.1">
    <property type="nucleotide sequence ID" value="NZ_JABEVU030000001.1"/>
</dbReference>
<reference evidence="3" key="3">
    <citation type="submission" date="2022-12" db="EMBL/GenBank/DDBJ databases">
        <title>Genome analysis and biological profiling of marine Salinicoccus roseus MOSEL-ME25.</title>
        <authorList>
            <person name="Mirza F.T."/>
            <person name="Xie Y."/>
            <person name="Shinwari Z.K."/>
        </authorList>
    </citation>
    <scope>NUCLEOTIDE SEQUENCE</scope>
    <source>
        <strain evidence="3">MOSEL-ME25</strain>
    </source>
</reference>
<protein>
    <submittedName>
        <fullName evidence="2 3">GTPase</fullName>
    </submittedName>
</protein>
<name>A0A0C2E6G4_9STAP</name>
<dbReference type="Pfam" id="PF01926">
    <property type="entry name" value="MMR_HSR1"/>
    <property type="match status" value="1"/>
</dbReference>
<reference evidence="2 4" key="1">
    <citation type="submission" date="2015-01" db="EMBL/GenBank/DDBJ databases">
        <title>Genome sequences of high lactate-tolerant strain Salinicoccus roseus W12 with industrial interest.</title>
        <authorList>
            <person name="Wang H."/>
            <person name="Yu B."/>
        </authorList>
    </citation>
    <scope>NUCLEOTIDE SEQUENCE [LARGE SCALE GENOMIC DNA]</scope>
    <source>
        <strain evidence="2 4">W12</strain>
    </source>
</reference>
<dbReference type="CDD" id="cd01855">
    <property type="entry name" value="YqeH"/>
    <property type="match status" value="1"/>
</dbReference>
<dbReference type="InterPro" id="IPR012381">
    <property type="entry name" value="EutP_PduV"/>
</dbReference>
<evidence type="ECO:0000313" key="2">
    <source>
        <dbReference type="EMBL" id="KIH70902.1"/>
    </source>
</evidence>
<dbReference type="Gene3D" id="3.40.50.300">
    <property type="entry name" value="P-loop containing nucleotide triphosphate hydrolases"/>
    <property type="match status" value="1"/>
</dbReference>
<accession>A0A0C2E6G4</accession>
<dbReference type="EMBL" id="JXII01000004">
    <property type="protein sequence ID" value="KIH70902.1"/>
    <property type="molecule type" value="Genomic_DNA"/>
</dbReference>